<evidence type="ECO:0000256" key="1">
    <source>
        <dbReference type="SAM" id="MobiDB-lite"/>
    </source>
</evidence>
<proteinExistence type="predicted"/>
<dbReference type="AlphaFoldDB" id="A0A1M3SYJ3"/>
<feature type="region of interest" description="Disordered" evidence="1">
    <location>
        <begin position="1"/>
        <end position="112"/>
    </location>
</feature>
<evidence type="ECO:0000313" key="2">
    <source>
        <dbReference type="EMBL" id="OJZ79545.1"/>
    </source>
</evidence>
<reference evidence="3" key="1">
    <citation type="journal article" date="2017" name="Genome Biol.">
        <title>Comparative genomics reveals high biological diversity and specific adaptations in the industrially and medically important fungal genus Aspergillus.</title>
        <authorList>
            <person name="de Vries R.P."/>
            <person name="Riley R."/>
            <person name="Wiebenga A."/>
            <person name="Aguilar-Osorio G."/>
            <person name="Amillis S."/>
            <person name="Uchima C.A."/>
            <person name="Anderluh G."/>
            <person name="Asadollahi M."/>
            <person name="Askin M."/>
            <person name="Barry K."/>
            <person name="Battaglia E."/>
            <person name="Bayram O."/>
            <person name="Benocci T."/>
            <person name="Braus-Stromeyer S.A."/>
            <person name="Caldana C."/>
            <person name="Canovas D."/>
            <person name="Cerqueira G.C."/>
            <person name="Chen F."/>
            <person name="Chen W."/>
            <person name="Choi C."/>
            <person name="Clum A."/>
            <person name="Dos Santos R.A."/>
            <person name="Damasio A.R."/>
            <person name="Diallinas G."/>
            <person name="Emri T."/>
            <person name="Fekete E."/>
            <person name="Flipphi M."/>
            <person name="Freyberg S."/>
            <person name="Gallo A."/>
            <person name="Gournas C."/>
            <person name="Habgood R."/>
            <person name="Hainaut M."/>
            <person name="Harispe M.L."/>
            <person name="Henrissat B."/>
            <person name="Hilden K.S."/>
            <person name="Hope R."/>
            <person name="Hossain A."/>
            <person name="Karabika E."/>
            <person name="Karaffa L."/>
            <person name="Karanyi Z."/>
            <person name="Krasevec N."/>
            <person name="Kuo A."/>
            <person name="Kusch H."/>
            <person name="LaButti K."/>
            <person name="Lagendijk E.L."/>
            <person name="Lapidus A."/>
            <person name="Levasseur A."/>
            <person name="Lindquist E."/>
            <person name="Lipzen A."/>
            <person name="Logrieco A.F."/>
            <person name="MacCabe A."/>
            <person name="Maekelae M.R."/>
            <person name="Malavazi I."/>
            <person name="Melin P."/>
            <person name="Meyer V."/>
            <person name="Mielnichuk N."/>
            <person name="Miskei M."/>
            <person name="Molnar A.P."/>
            <person name="Mule G."/>
            <person name="Ngan C.Y."/>
            <person name="Orejas M."/>
            <person name="Orosz E."/>
            <person name="Ouedraogo J.P."/>
            <person name="Overkamp K.M."/>
            <person name="Park H.-S."/>
            <person name="Perrone G."/>
            <person name="Piumi F."/>
            <person name="Punt P.J."/>
            <person name="Ram A.F."/>
            <person name="Ramon A."/>
            <person name="Rauscher S."/>
            <person name="Record E."/>
            <person name="Riano-Pachon D.M."/>
            <person name="Robert V."/>
            <person name="Roehrig J."/>
            <person name="Ruller R."/>
            <person name="Salamov A."/>
            <person name="Salih N.S."/>
            <person name="Samson R.A."/>
            <person name="Sandor E."/>
            <person name="Sanguinetti M."/>
            <person name="Schuetze T."/>
            <person name="Sepcic K."/>
            <person name="Shelest E."/>
            <person name="Sherlock G."/>
            <person name="Sophianopoulou V."/>
            <person name="Squina F.M."/>
            <person name="Sun H."/>
            <person name="Susca A."/>
            <person name="Todd R.B."/>
            <person name="Tsang A."/>
            <person name="Unkles S.E."/>
            <person name="van de Wiele N."/>
            <person name="van Rossen-Uffink D."/>
            <person name="Oliveira J.V."/>
            <person name="Vesth T.C."/>
            <person name="Visser J."/>
            <person name="Yu J.-H."/>
            <person name="Zhou M."/>
            <person name="Andersen M.R."/>
            <person name="Archer D.B."/>
            <person name="Baker S.E."/>
            <person name="Benoit I."/>
            <person name="Brakhage A.A."/>
            <person name="Braus G.H."/>
            <person name="Fischer R."/>
            <person name="Frisvad J.C."/>
            <person name="Goldman G.H."/>
            <person name="Houbraken J."/>
            <person name="Oakley B."/>
            <person name="Pocsi I."/>
            <person name="Scazzocchio C."/>
            <person name="Seiboth B."/>
            <person name="vanKuyk P.A."/>
            <person name="Wortman J."/>
            <person name="Dyer P.S."/>
            <person name="Grigoriev I.V."/>
        </authorList>
    </citation>
    <scope>NUCLEOTIDE SEQUENCE [LARGE SCALE GENOMIC DNA]</scope>
    <source>
        <strain evidence="3">CBS 106.47</strain>
    </source>
</reference>
<accession>A0A1M3SYJ3</accession>
<dbReference type="Proteomes" id="UP000184063">
    <property type="component" value="Unassembled WGS sequence"/>
</dbReference>
<feature type="compositionally biased region" description="Polar residues" evidence="1">
    <location>
        <begin position="20"/>
        <end position="36"/>
    </location>
</feature>
<sequence length="138" mass="15991">SNHIRVSRQNHYQKDPDQAIQPTPSNGTSQSTQTNDVSERIQHQDSQRPAIKQEEESQNEEQQQRAPQQTRARNNRRRITDQCLRQRGGITRSTSGIVPPRSQHERRRKISLSSVLPMIMEALQQTRSLSQSRVTKQE</sequence>
<feature type="compositionally biased region" description="Low complexity" evidence="1">
    <location>
        <begin position="60"/>
        <end position="72"/>
    </location>
</feature>
<organism evidence="2 3">
    <name type="scientific">Aspergillus luchuensis (strain CBS 106.47)</name>
    <dbReference type="NCBI Taxonomy" id="1137211"/>
    <lineage>
        <taxon>Eukaryota</taxon>
        <taxon>Fungi</taxon>
        <taxon>Dikarya</taxon>
        <taxon>Ascomycota</taxon>
        <taxon>Pezizomycotina</taxon>
        <taxon>Eurotiomycetes</taxon>
        <taxon>Eurotiomycetidae</taxon>
        <taxon>Eurotiales</taxon>
        <taxon>Aspergillaceae</taxon>
        <taxon>Aspergillus</taxon>
        <taxon>Aspergillus subgen. Circumdati</taxon>
    </lineage>
</organism>
<dbReference type="VEuPathDB" id="FungiDB:ASPFODRAFT_592985"/>
<gene>
    <name evidence="2" type="ORF">ASPFODRAFT_592985</name>
</gene>
<feature type="compositionally biased region" description="Basic and acidic residues" evidence="1">
    <location>
        <begin position="37"/>
        <end position="55"/>
    </location>
</feature>
<evidence type="ECO:0000313" key="3">
    <source>
        <dbReference type="Proteomes" id="UP000184063"/>
    </source>
</evidence>
<name>A0A1M3SYJ3_ASPLC</name>
<protein>
    <submittedName>
        <fullName evidence="2">Uncharacterized protein</fullName>
    </submittedName>
</protein>
<dbReference type="EMBL" id="KV878292">
    <property type="protein sequence ID" value="OJZ79545.1"/>
    <property type="molecule type" value="Genomic_DNA"/>
</dbReference>
<feature type="non-terminal residue" evidence="2">
    <location>
        <position position="1"/>
    </location>
</feature>